<organism evidence="2 3">
    <name type="scientific">Candidatus Accumulibacter phosphatis</name>
    <dbReference type="NCBI Taxonomy" id="327160"/>
    <lineage>
        <taxon>Bacteria</taxon>
        <taxon>Pseudomonadati</taxon>
        <taxon>Pseudomonadota</taxon>
        <taxon>Betaproteobacteria</taxon>
        <taxon>Candidatus Accumulibacter</taxon>
    </lineage>
</organism>
<comment type="caution">
    <text evidence="2">The sequence shown here is derived from an EMBL/GenBank/DDBJ whole genome shotgun (WGS) entry which is preliminary data.</text>
</comment>
<dbReference type="EMBL" id="PDHS01000183">
    <property type="protein sequence ID" value="MQM30539.1"/>
    <property type="molecule type" value="Genomic_DNA"/>
</dbReference>
<accession>A0A6A7RT88</accession>
<name>A0A6A7RT88_9PROT</name>
<dbReference type="AlphaFoldDB" id="A0A6A7RT88"/>
<dbReference type="SUPFAM" id="SSF52200">
    <property type="entry name" value="Toll/Interleukin receptor TIR domain"/>
    <property type="match status" value="1"/>
</dbReference>
<evidence type="ECO:0000313" key="2">
    <source>
        <dbReference type="EMBL" id="MQM30539.1"/>
    </source>
</evidence>
<reference evidence="2 3" key="1">
    <citation type="submission" date="2017-09" db="EMBL/GenBank/DDBJ databases">
        <title>Metagenomic Analysis Reveals Denitrifying Candidatus Accumulibacter and Flanking Population as a Source of N2O.</title>
        <authorList>
            <person name="Gao H."/>
            <person name="Mao Y."/>
            <person name="Zhao X."/>
            <person name="Liu W.-T."/>
            <person name="Zhang T."/>
            <person name="Wells G."/>
        </authorList>
    </citation>
    <scope>NUCLEOTIDE SEQUENCE [LARGE SCALE GENOMIC DNA]</scope>
    <source>
        <strain evidence="2">CANDO_2_IC</strain>
    </source>
</reference>
<dbReference type="Proteomes" id="UP000342300">
    <property type="component" value="Unassembled WGS sequence"/>
</dbReference>
<proteinExistence type="predicted"/>
<dbReference type="Gene3D" id="3.40.50.11200">
    <property type="match status" value="1"/>
</dbReference>
<protein>
    <recommendedName>
        <fullName evidence="1">Thoeris protein ThsB TIR-like domain-containing protein</fullName>
    </recommendedName>
</protein>
<dbReference type="Pfam" id="PF08937">
    <property type="entry name" value="ThsB_TIR"/>
    <property type="match status" value="1"/>
</dbReference>
<evidence type="ECO:0000313" key="3">
    <source>
        <dbReference type="Proteomes" id="UP000342300"/>
    </source>
</evidence>
<feature type="domain" description="Thoeris protein ThsB TIR-like" evidence="1">
    <location>
        <begin position="45"/>
        <end position="95"/>
    </location>
</feature>
<gene>
    <name evidence="2" type="ORF">CRU78_08390</name>
</gene>
<dbReference type="InterPro" id="IPR035897">
    <property type="entry name" value="Toll_tir_struct_dom_sf"/>
</dbReference>
<dbReference type="InterPro" id="IPR015032">
    <property type="entry name" value="ThsB__TIR-like_domain"/>
</dbReference>
<evidence type="ECO:0000259" key="1">
    <source>
        <dbReference type="Pfam" id="PF08937"/>
    </source>
</evidence>
<sequence length="124" mass="14464">MGMFVSYTTRDHYIDRELLEVVSEVLAEYGPYYIDLLHNDSLDKQRHVELMLSKAQLLLLILSKSINKSEWVQWEIREARRSCIPIIAVQASSDRKETVSNLRSKLDSEFEKLTNKDRSCEATI</sequence>